<name>A0AA88XFA4_PINIB</name>
<dbReference type="Proteomes" id="UP001186944">
    <property type="component" value="Unassembled WGS sequence"/>
</dbReference>
<protein>
    <submittedName>
        <fullName evidence="1">Uncharacterized protein</fullName>
    </submittedName>
</protein>
<dbReference type="CDD" id="cd00742">
    <property type="entry name" value="FABP"/>
    <property type="match status" value="1"/>
</dbReference>
<dbReference type="Gene3D" id="2.40.128.20">
    <property type="match status" value="1"/>
</dbReference>
<keyword evidence="2" id="KW-1185">Reference proteome</keyword>
<reference evidence="1" key="1">
    <citation type="submission" date="2019-08" db="EMBL/GenBank/DDBJ databases">
        <title>The improved chromosome-level genome for the pearl oyster Pinctada fucata martensii using PacBio sequencing and Hi-C.</title>
        <authorList>
            <person name="Zheng Z."/>
        </authorList>
    </citation>
    <scope>NUCLEOTIDE SEQUENCE</scope>
    <source>
        <strain evidence="1">ZZ-2019</strain>
        <tissue evidence="1">Adductor muscle</tissue>
    </source>
</reference>
<comment type="caution">
    <text evidence="1">The sequence shown here is derived from an EMBL/GenBank/DDBJ whole genome shotgun (WGS) entry which is preliminary data.</text>
</comment>
<evidence type="ECO:0000313" key="1">
    <source>
        <dbReference type="EMBL" id="KAK3084229.1"/>
    </source>
</evidence>
<evidence type="ECO:0000313" key="2">
    <source>
        <dbReference type="Proteomes" id="UP001186944"/>
    </source>
</evidence>
<dbReference type="GO" id="GO:0008289">
    <property type="term" value="F:lipid binding"/>
    <property type="evidence" value="ECO:0007669"/>
    <property type="project" value="UniProtKB-KW"/>
</dbReference>
<accession>A0AA88XFA4</accession>
<dbReference type="SUPFAM" id="SSF50814">
    <property type="entry name" value="Lipocalins"/>
    <property type="match status" value="1"/>
</dbReference>
<dbReference type="EMBL" id="VSWD01000013">
    <property type="protein sequence ID" value="KAK3084229.1"/>
    <property type="molecule type" value="Genomic_DNA"/>
</dbReference>
<sequence length="144" mass="16227">MAGVLGTWESDKSVAAQNVDGFMEAMGMAQRIAHMKDAFTKMTISRDGHNWTIYIESNRLPAPKTYNIKMGEEFDDVGMDGDTMKVVVNMEGDNKMVEKRDITRKNNPSAPPVQTIVTREVHGDVMKVTMTCKDQSMVYQMKRS</sequence>
<dbReference type="AlphaFoldDB" id="A0AA88XFA4"/>
<proteinExistence type="predicted"/>
<organism evidence="1 2">
    <name type="scientific">Pinctada imbricata</name>
    <name type="common">Atlantic pearl-oyster</name>
    <name type="synonym">Pinctada martensii</name>
    <dbReference type="NCBI Taxonomy" id="66713"/>
    <lineage>
        <taxon>Eukaryota</taxon>
        <taxon>Metazoa</taxon>
        <taxon>Spiralia</taxon>
        <taxon>Lophotrochozoa</taxon>
        <taxon>Mollusca</taxon>
        <taxon>Bivalvia</taxon>
        <taxon>Autobranchia</taxon>
        <taxon>Pteriomorphia</taxon>
        <taxon>Pterioida</taxon>
        <taxon>Pterioidea</taxon>
        <taxon>Pteriidae</taxon>
        <taxon>Pinctada</taxon>
    </lineage>
</organism>
<dbReference type="InterPro" id="IPR012674">
    <property type="entry name" value="Calycin"/>
</dbReference>
<gene>
    <name evidence="1" type="ORF">FSP39_010322</name>
</gene>